<evidence type="ECO:0000313" key="1">
    <source>
        <dbReference type="EMBL" id="CAK1214055.1"/>
    </source>
</evidence>
<reference evidence="1" key="1">
    <citation type="submission" date="2023-10" db="EMBL/GenBank/DDBJ databases">
        <authorList>
            <person name="Leclercq S."/>
        </authorList>
    </citation>
    <scope>NUCLEOTIDE SEQUENCE</scope>
    <source>
        <strain evidence="1">F848</strain>
    </source>
</reference>
<dbReference type="AlphaFoldDB" id="A0AAD2PZJ5"/>
<organism evidence="1 2">
    <name type="scientific">Escherichia coli</name>
    <dbReference type="NCBI Taxonomy" id="562"/>
    <lineage>
        <taxon>Bacteria</taxon>
        <taxon>Pseudomonadati</taxon>
        <taxon>Pseudomonadota</taxon>
        <taxon>Gammaproteobacteria</taxon>
        <taxon>Enterobacterales</taxon>
        <taxon>Enterobacteriaceae</taxon>
        <taxon>Escherichia</taxon>
    </lineage>
</organism>
<comment type="caution">
    <text evidence="1">The sequence shown here is derived from an EMBL/GenBank/DDBJ whole genome shotgun (WGS) entry which is preliminary data.</text>
</comment>
<sequence length="151" mass="15851">MKMKTGMVALSVMLYCSIPAMADLLSLPKLNDSTFGYGKSVDGAVSDKLFYTLGGGSVISQLATRSNMQKLGMDLGWSSDLMCGNFDLKTTVGNHLNGLTDGFKNLMGDVIQGATGAAASLPAMVIQRANPGLYDMITNGVLQANVAFDKA</sequence>
<evidence type="ECO:0000313" key="2">
    <source>
        <dbReference type="Proteomes" id="UP001190091"/>
    </source>
</evidence>
<protein>
    <submittedName>
        <fullName evidence="1">Uncharacterized protein</fullName>
    </submittedName>
</protein>
<proteinExistence type="predicted"/>
<gene>
    <name evidence="1" type="ORF">FGAF848_39500</name>
</gene>
<dbReference type="Proteomes" id="UP001190091">
    <property type="component" value="Unassembled WGS sequence"/>
</dbReference>
<dbReference type="EMBL" id="CAUZHL010000005">
    <property type="protein sequence ID" value="CAK1214055.1"/>
    <property type="molecule type" value="Genomic_DNA"/>
</dbReference>
<accession>A0AAD2PZJ5</accession>
<name>A0AAD2PZJ5_ECOLX</name>